<dbReference type="EMBL" id="JBHTMY010000003">
    <property type="protein sequence ID" value="MFD1316704.1"/>
    <property type="molecule type" value="Genomic_DNA"/>
</dbReference>
<proteinExistence type="predicted"/>
<dbReference type="Proteomes" id="UP001597201">
    <property type="component" value="Unassembled WGS sequence"/>
</dbReference>
<comment type="caution">
    <text evidence="2">The sequence shown here is derived from an EMBL/GenBank/DDBJ whole genome shotgun (WGS) entry which is preliminary data.</text>
</comment>
<dbReference type="InterPro" id="IPR007163">
    <property type="entry name" value="VCA0040-like"/>
</dbReference>
<feature type="transmembrane region" description="Helical" evidence="1">
    <location>
        <begin position="127"/>
        <end position="145"/>
    </location>
</feature>
<keyword evidence="1" id="KW-1133">Transmembrane helix</keyword>
<evidence type="ECO:0000313" key="2">
    <source>
        <dbReference type="EMBL" id="MFD1316704.1"/>
    </source>
</evidence>
<reference evidence="3" key="1">
    <citation type="journal article" date="2019" name="Int. J. Syst. Evol. Microbiol.">
        <title>The Global Catalogue of Microorganisms (GCM) 10K type strain sequencing project: providing services to taxonomists for standard genome sequencing and annotation.</title>
        <authorList>
            <consortium name="The Broad Institute Genomics Platform"/>
            <consortium name="The Broad Institute Genome Sequencing Center for Infectious Disease"/>
            <person name="Wu L."/>
            <person name="Ma J."/>
        </authorList>
    </citation>
    <scope>NUCLEOTIDE SEQUENCE [LARGE SCALE GENOMIC DNA]</scope>
    <source>
        <strain evidence="3">CCUG 61485</strain>
    </source>
</reference>
<sequence>MENTRTLSDRVLLFIKGVAMGAANKVPGVSGGMVAFVTGFYEELIYSLQKINKKAFKLLFDGRFKSFYQYINGRFLVLVFAGSVFSYFSVSRVLDYFLRHHELYVWSTFFGMIIGSIYYILKDFKDWSWKNIIFIFSGILLGLAISFMDPATENDQLWFVFLCGVIGVSGMTLPGLSGSFILILLGNYVLLLVDSVNELFRILVDIVQFDFSFIHDEVRMHYLKIIAFFTLGSLTGLIVISHIVGYLLKRWHQPVIAVIIGFITGSLGIVWPWKEVVYKFNEQGEKMYDSQGDLVIENYQRYWPDFSQQSTWMAIGFIIFGIIILLVLEWYGKRHDEKKLLKRQSQM</sequence>
<dbReference type="PANTHER" id="PTHR37308:SF1">
    <property type="entry name" value="POLYPRENYL-PHOSPHATE TRANSPORTER"/>
    <property type="match status" value="1"/>
</dbReference>
<organism evidence="2 3">
    <name type="scientific">Namhaeicola litoreus</name>
    <dbReference type="NCBI Taxonomy" id="1052145"/>
    <lineage>
        <taxon>Bacteria</taxon>
        <taxon>Pseudomonadati</taxon>
        <taxon>Bacteroidota</taxon>
        <taxon>Flavobacteriia</taxon>
        <taxon>Flavobacteriales</taxon>
        <taxon>Flavobacteriaceae</taxon>
        <taxon>Namhaeicola</taxon>
    </lineage>
</organism>
<dbReference type="Pfam" id="PF04018">
    <property type="entry name" value="VCA0040-like"/>
    <property type="match status" value="1"/>
</dbReference>
<keyword evidence="3" id="KW-1185">Reference proteome</keyword>
<keyword evidence="1" id="KW-0812">Transmembrane</keyword>
<gene>
    <name evidence="2" type="ORF">ACFQ39_13850</name>
</gene>
<feature type="transmembrane region" description="Helical" evidence="1">
    <location>
        <begin position="157"/>
        <end position="190"/>
    </location>
</feature>
<feature type="transmembrane region" description="Helical" evidence="1">
    <location>
        <begin position="103"/>
        <end position="121"/>
    </location>
</feature>
<name>A0ABW3Y4Z0_9FLAO</name>
<evidence type="ECO:0000313" key="3">
    <source>
        <dbReference type="Proteomes" id="UP001597201"/>
    </source>
</evidence>
<keyword evidence="1" id="KW-0472">Membrane</keyword>
<feature type="transmembrane region" description="Helical" evidence="1">
    <location>
        <begin position="255"/>
        <end position="273"/>
    </location>
</feature>
<evidence type="ECO:0000256" key="1">
    <source>
        <dbReference type="SAM" id="Phobius"/>
    </source>
</evidence>
<feature type="transmembrane region" description="Helical" evidence="1">
    <location>
        <begin position="225"/>
        <end position="248"/>
    </location>
</feature>
<feature type="transmembrane region" description="Helical" evidence="1">
    <location>
        <begin position="312"/>
        <end position="332"/>
    </location>
</feature>
<accession>A0ABW3Y4Z0</accession>
<feature type="transmembrane region" description="Helical" evidence="1">
    <location>
        <begin position="67"/>
        <end position="91"/>
    </location>
</feature>
<dbReference type="RefSeq" id="WP_377179939.1">
    <property type="nucleotide sequence ID" value="NZ_JBHTMY010000003.1"/>
</dbReference>
<dbReference type="PANTHER" id="PTHR37308">
    <property type="entry name" value="INTEGRAL MEMBRANE PROTEIN"/>
    <property type="match status" value="1"/>
</dbReference>
<protein>
    <submittedName>
        <fullName evidence="2">DUF368 domain-containing protein</fullName>
    </submittedName>
</protein>